<evidence type="ECO:0000256" key="1">
    <source>
        <dbReference type="SAM" id="Phobius"/>
    </source>
</evidence>
<keyword evidence="1" id="KW-1133">Transmembrane helix</keyword>
<evidence type="ECO:0000313" key="3">
    <source>
        <dbReference type="Proteomes" id="UP000813461"/>
    </source>
</evidence>
<feature type="transmembrane region" description="Helical" evidence="1">
    <location>
        <begin position="38"/>
        <end position="59"/>
    </location>
</feature>
<dbReference type="PANTHER" id="PTHR35041:SF3">
    <property type="entry name" value="FORMYLMETHIONINE DEFORMYLASE-LIKE PROTEIN"/>
    <property type="match status" value="1"/>
</dbReference>
<dbReference type="PANTHER" id="PTHR35041">
    <property type="entry name" value="MEDIATOR OF RNA POLYMERASE II TRANSCRIPTION SUBUNIT 1"/>
    <property type="match status" value="1"/>
</dbReference>
<dbReference type="EMBL" id="JAGMVJ010000014">
    <property type="protein sequence ID" value="KAH7082110.1"/>
    <property type="molecule type" value="Genomic_DNA"/>
</dbReference>
<feature type="transmembrane region" description="Helical" evidence="1">
    <location>
        <begin position="101"/>
        <end position="124"/>
    </location>
</feature>
<dbReference type="OrthoDB" id="5340195at2759"/>
<protein>
    <submittedName>
        <fullName evidence="2">Uncharacterized protein</fullName>
    </submittedName>
</protein>
<reference evidence="2" key="1">
    <citation type="journal article" date="2021" name="Nat. Commun.">
        <title>Genetic determinants of endophytism in the Arabidopsis root mycobiome.</title>
        <authorList>
            <person name="Mesny F."/>
            <person name="Miyauchi S."/>
            <person name="Thiergart T."/>
            <person name="Pickel B."/>
            <person name="Atanasova L."/>
            <person name="Karlsson M."/>
            <person name="Huettel B."/>
            <person name="Barry K.W."/>
            <person name="Haridas S."/>
            <person name="Chen C."/>
            <person name="Bauer D."/>
            <person name="Andreopoulos W."/>
            <person name="Pangilinan J."/>
            <person name="LaButti K."/>
            <person name="Riley R."/>
            <person name="Lipzen A."/>
            <person name="Clum A."/>
            <person name="Drula E."/>
            <person name="Henrissat B."/>
            <person name="Kohler A."/>
            <person name="Grigoriev I.V."/>
            <person name="Martin F.M."/>
            <person name="Hacquard S."/>
        </authorList>
    </citation>
    <scope>NUCLEOTIDE SEQUENCE</scope>
    <source>
        <strain evidence="2">MPI-SDFR-AT-0120</strain>
    </source>
</reference>
<gene>
    <name evidence="2" type="ORF">FB567DRAFT_561973</name>
</gene>
<comment type="caution">
    <text evidence="2">The sequence shown here is derived from an EMBL/GenBank/DDBJ whole genome shotgun (WGS) entry which is preliminary data.</text>
</comment>
<accession>A0A8K0R0I7</accession>
<organism evidence="2 3">
    <name type="scientific">Paraphoma chrysanthemicola</name>
    <dbReference type="NCBI Taxonomy" id="798071"/>
    <lineage>
        <taxon>Eukaryota</taxon>
        <taxon>Fungi</taxon>
        <taxon>Dikarya</taxon>
        <taxon>Ascomycota</taxon>
        <taxon>Pezizomycotina</taxon>
        <taxon>Dothideomycetes</taxon>
        <taxon>Pleosporomycetidae</taxon>
        <taxon>Pleosporales</taxon>
        <taxon>Pleosporineae</taxon>
        <taxon>Phaeosphaeriaceae</taxon>
        <taxon>Paraphoma</taxon>
    </lineage>
</organism>
<keyword evidence="1" id="KW-0472">Membrane</keyword>
<keyword evidence="3" id="KW-1185">Reference proteome</keyword>
<name>A0A8K0R0I7_9PLEO</name>
<sequence length="639" mass="72550">MGFAFFMGIVFALCQHFLYRFLHQRPENDEEKKFRWVLYGRALAYCAKVAFGGCVILVFRQRIWRTFRERALSVLSIDQLFGATEDPSLFANWEAVSSAPVVVAIAIVIWLIPLATIIFSPGALTFGTFESVSVVELKVPTMDFMVETTKDWRHPVKYTNDSNKRSVMYYNTTDVPATAPGWFDYYDQPSAEARRIALLLAYSGMDHSNVMQNGRNFSCGGNYNCTYTQKFIAPAYECKTVAIGNDTSKLKDYNAPFNTSVLAPYDKLVYHADVDLGNYARPQDAIFKKGPGGIPIGEPPKDLGVFKHEPVLWIGYSFNTTKPVPKSDPLSTSWTHYYEPRIIRCEHMETEYSIMWDWTEPFFHAMHTRKYLRPVLNTTITLFENGTQDTSVEPQPLTYHVSPRNNVTTYKKTAAYHAMGELFRDFLRGHVDLEPPLPGPYYAQVYSDITKTRLVQKNSEPKQNLSDEIENFYADMVLSLFSVPEMLVIGSENTTVTRSEIISSFVYVPKRLWQCYAPVIFITLLILAFGALTIWEDGTTFSTGFSRILVTTRNTTLDDISRGACLGNDPFPMELMHTRLKFGVLAEHTEVEYMSGDGYQGVGHCAFGVASEIGPIRRGIPYAGLQRRAKRQVLDEKDD</sequence>
<keyword evidence="1" id="KW-0812">Transmembrane</keyword>
<dbReference type="Proteomes" id="UP000813461">
    <property type="component" value="Unassembled WGS sequence"/>
</dbReference>
<dbReference type="AlphaFoldDB" id="A0A8K0R0I7"/>
<evidence type="ECO:0000313" key="2">
    <source>
        <dbReference type="EMBL" id="KAH7082110.1"/>
    </source>
</evidence>
<proteinExistence type="predicted"/>
<feature type="transmembrane region" description="Helical" evidence="1">
    <location>
        <begin position="516"/>
        <end position="535"/>
    </location>
</feature>